<evidence type="ECO:0000259" key="1">
    <source>
        <dbReference type="PROSITE" id="PS51186"/>
    </source>
</evidence>
<keyword evidence="3" id="KW-1185">Reference proteome</keyword>
<reference evidence="2 3" key="1">
    <citation type="submission" date="2020-01" db="EMBL/GenBank/DDBJ databases">
        <title>Genomic analysis of Aminipila sp. CBA3637.</title>
        <authorList>
            <person name="Kim Y.B."/>
            <person name="Roh S.W."/>
        </authorList>
    </citation>
    <scope>NUCLEOTIDE SEQUENCE [LARGE SCALE GENOMIC DNA]</scope>
    <source>
        <strain evidence="2 3">CBA3637</strain>
    </source>
</reference>
<dbReference type="InterPro" id="IPR041380">
    <property type="entry name" value="Acetyltransf_17"/>
</dbReference>
<dbReference type="Proteomes" id="UP000463883">
    <property type="component" value="Chromosome"/>
</dbReference>
<dbReference type="GO" id="GO:0034069">
    <property type="term" value="F:aminoglycoside N-acetyltransferase activity"/>
    <property type="evidence" value="ECO:0007669"/>
    <property type="project" value="TreeGrafter"/>
</dbReference>
<dbReference type="RefSeq" id="WP_162362468.1">
    <property type="nucleotide sequence ID" value="NZ_CP047591.1"/>
</dbReference>
<feature type="domain" description="N-acetyltransferase" evidence="1">
    <location>
        <begin position="2"/>
        <end position="153"/>
    </location>
</feature>
<gene>
    <name evidence="2" type="ORF">Ami3637_10095</name>
</gene>
<evidence type="ECO:0000313" key="3">
    <source>
        <dbReference type="Proteomes" id="UP000463883"/>
    </source>
</evidence>
<dbReference type="Pfam" id="PF17668">
    <property type="entry name" value="Acetyltransf_17"/>
    <property type="match status" value="1"/>
</dbReference>
<dbReference type="Pfam" id="PF13530">
    <property type="entry name" value="SCP2_2"/>
    <property type="match status" value="1"/>
</dbReference>
<dbReference type="PROSITE" id="PS51186">
    <property type="entry name" value="GNAT"/>
    <property type="match status" value="1"/>
</dbReference>
<proteinExistence type="predicted"/>
<dbReference type="InterPro" id="IPR051554">
    <property type="entry name" value="Acetyltransferase_Eis"/>
</dbReference>
<organism evidence="2 3">
    <name type="scientific">Aminipila terrae</name>
    <dbReference type="NCBI Taxonomy" id="2697030"/>
    <lineage>
        <taxon>Bacteria</taxon>
        <taxon>Bacillati</taxon>
        <taxon>Bacillota</taxon>
        <taxon>Clostridia</taxon>
        <taxon>Peptostreptococcales</taxon>
        <taxon>Anaerovoracaceae</taxon>
        <taxon>Aminipila</taxon>
    </lineage>
</organism>
<dbReference type="KEGG" id="amic:Ami3637_10095"/>
<dbReference type="PANTHER" id="PTHR37817:SF1">
    <property type="entry name" value="N-ACETYLTRANSFERASE EIS"/>
    <property type="match status" value="1"/>
</dbReference>
<dbReference type="InterPro" id="IPR016181">
    <property type="entry name" value="Acyl_CoA_acyltransferase"/>
</dbReference>
<dbReference type="InterPro" id="IPR036527">
    <property type="entry name" value="SCP2_sterol-bd_dom_sf"/>
</dbReference>
<dbReference type="SUPFAM" id="SSF55718">
    <property type="entry name" value="SCP-like"/>
    <property type="match status" value="1"/>
</dbReference>
<accession>A0A6P1MG38</accession>
<dbReference type="SUPFAM" id="SSF55729">
    <property type="entry name" value="Acyl-CoA N-acyltransferases (Nat)"/>
    <property type="match status" value="1"/>
</dbReference>
<dbReference type="EMBL" id="CP047591">
    <property type="protein sequence ID" value="QHI72701.1"/>
    <property type="molecule type" value="Genomic_DNA"/>
</dbReference>
<dbReference type="GO" id="GO:0030649">
    <property type="term" value="P:aminoglycoside antibiotic catabolic process"/>
    <property type="evidence" value="ECO:0007669"/>
    <property type="project" value="TreeGrafter"/>
</dbReference>
<sequence length="419" mass="48506">MREIRKLTKDDLDQYREITYNAYPSLRDFSEEGIREYNQSVLDIIENDSKVGFYGLFHDSKMIAVMRLFDLEMNCFGKILPVSGLGFLGVHAAYKKMGAAREMLTFYEELYREKGVPIGTLIPFRPDFYKRMGYGIGTKMSRYRIDTERIPAYFGESHIAFIDRHEITSLLECHGRVVAKTHGMVMKHRKEISEMQEAETVRYLGCYDESRVLRGYLSYEYKYPVPGNYTRNEIFIREFVFENKDVMRQLLGFLRKQADQVQIVVFNTEDDNFYYLFNNPTNDGYTYIEPYGYLETNMQGIGAMYKLFDIAGAFAQCAHRNYNNANLIVCFQVKNELYGTESRTAITFTNGIAEVSPETTVADVTVTVNGADFAPMFLGSVSPLGLYRLGLLEVDNMDMLEEVDRIFYCSSKPVWYSDL</sequence>
<keyword evidence="2" id="KW-0808">Transferase</keyword>
<evidence type="ECO:0000313" key="2">
    <source>
        <dbReference type="EMBL" id="QHI72701.1"/>
    </source>
</evidence>
<dbReference type="AlphaFoldDB" id="A0A6P1MG38"/>
<dbReference type="PANTHER" id="PTHR37817">
    <property type="entry name" value="N-ACETYLTRANSFERASE EIS"/>
    <property type="match status" value="1"/>
</dbReference>
<dbReference type="Pfam" id="PF13527">
    <property type="entry name" value="Acetyltransf_9"/>
    <property type="match status" value="1"/>
</dbReference>
<dbReference type="Gene3D" id="3.40.630.30">
    <property type="match status" value="2"/>
</dbReference>
<name>A0A6P1MG38_9FIRM</name>
<protein>
    <submittedName>
        <fullName evidence="2">GNAT family N-acetyltransferase</fullName>
    </submittedName>
</protein>
<dbReference type="Gene3D" id="3.30.1050.10">
    <property type="entry name" value="SCP2 sterol-binding domain"/>
    <property type="match status" value="1"/>
</dbReference>
<dbReference type="InterPro" id="IPR000182">
    <property type="entry name" value="GNAT_dom"/>
</dbReference>
<dbReference type="InterPro" id="IPR025559">
    <property type="entry name" value="Eis_dom"/>
</dbReference>